<gene>
    <name evidence="11" type="ORF">SAY87_014507</name>
</gene>
<dbReference type="GO" id="GO:0000976">
    <property type="term" value="F:transcription cis-regulatory region binding"/>
    <property type="evidence" value="ECO:0007669"/>
    <property type="project" value="UniProtKB-ARBA"/>
</dbReference>
<dbReference type="GO" id="GO:0009873">
    <property type="term" value="P:ethylene-activated signaling pathway"/>
    <property type="evidence" value="ECO:0007669"/>
    <property type="project" value="UniProtKB-KW"/>
</dbReference>
<evidence type="ECO:0000256" key="2">
    <source>
        <dbReference type="ARBA" id="ARBA00022745"/>
    </source>
</evidence>
<dbReference type="SMART" id="SM00380">
    <property type="entry name" value="AP2"/>
    <property type="match status" value="1"/>
</dbReference>
<dbReference type="AlphaFoldDB" id="A0AAN7JDE2"/>
<dbReference type="PRINTS" id="PR00367">
    <property type="entry name" value="ETHRSPELEMNT"/>
</dbReference>
<sequence>MLEDHLQDAAEKGLDVGSTLSQLIVSGGTSSTFDSIFSFCGPAPPAAAPASLAPLGSSVYLLQRELLHKFCQKNKPSYSVSYNRMACLTRPLLQTSLYSSTAMLTAERHSQCSKKKLYRGVRQRHWGKWVAEIRLPQNRMRIWLGTYSTAEAAAYAYDRAAYKLRGEYARLNFPNLKDPSLLGLADCSRLDALKVSVDAKIQAIYQKVRREKARRHTKSNVSKGNSETKASTKTDASSSSSSPTQPVVFDDDWGSGDLIFKSILEDGFWGITDYLTASVDGPTVTEPEPQDCQLTKMPSFDPDLIWEVLAS</sequence>
<name>A0AAN7JDE2_9MYRT</name>
<feature type="domain" description="AP2/ERF" evidence="10">
    <location>
        <begin position="117"/>
        <end position="174"/>
    </location>
</feature>
<dbReference type="EMBL" id="JAXIOK010000019">
    <property type="protein sequence ID" value="KAK4747921.1"/>
    <property type="molecule type" value="Genomic_DNA"/>
</dbReference>
<dbReference type="InterPro" id="IPR001471">
    <property type="entry name" value="AP2/ERF_dom"/>
</dbReference>
<dbReference type="GO" id="GO:0005634">
    <property type="term" value="C:nucleus"/>
    <property type="evidence" value="ECO:0007669"/>
    <property type="project" value="UniProtKB-SubCell"/>
</dbReference>
<dbReference type="Gene3D" id="3.30.730.10">
    <property type="entry name" value="AP2/ERF domain"/>
    <property type="match status" value="1"/>
</dbReference>
<keyword evidence="5" id="KW-0010">Activator</keyword>
<keyword evidence="3" id="KW-0805">Transcription regulation</keyword>
<keyword evidence="7" id="KW-0539">Nucleus</keyword>
<dbReference type="PROSITE" id="PS51032">
    <property type="entry name" value="AP2_ERF"/>
    <property type="match status" value="1"/>
</dbReference>
<dbReference type="GO" id="GO:0003700">
    <property type="term" value="F:DNA-binding transcription factor activity"/>
    <property type="evidence" value="ECO:0007669"/>
    <property type="project" value="InterPro"/>
</dbReference>
<evidence type="ECO:0000256" key="5">
    <source>
        <dbReference type="ARBA" id="ARBA00023159"/>
    </source>
</evidence>
<dbReference type="InterPro" id="IPR016177">
    <property type="entry name" value="DNA-bd_dom_sf"/>
</dbReference>
<reference evidence="11 12" key="1">
    <citation type="journal article" date="2023" name="Hortic Res">
        <title>Pangenome of water caltrop reveals structural variations and asymmetric subgenome divergence after allopolyploidization.</title>
        <authorList>
            <person name="Zhang X."/>
            <person name="Chen Y."/>
            <person name="Wang L."/>
            <person name="Yuan Y."/>
            <person name="Fang M."/>
            <person name="Shi L."/>
            <person name="Lu R."/>
            <person name="Comes H.P."/>
            <person name="Ma Y."/>
            <person name="Chen Y."/>
            <person name="Huang G."/>
            <person name="Zhou Y."/>
            <person name="Zheng Z."/>
            <person name="Qiu Y."/>
        </authorList>
    </citation>
    <scope>NUCLEOTIDE SEQUENCE [LARGE SCALE GENOMIC DNA]</scope>
    <source>
        <tissue evidence="11">Roots</tissue>
    </source>
</reference>
<proteinExistence type="inferred from homology"/>
<dbReference type="PANTHER" id="PTHR31657">
    <property type="entry name" value="ETHYLENE-RESPONSIVE TRANSCRIPTION FACTOR ERF061"/>
    <property type="match status" value="1"/>
</dbReference>
<dbReference type="InterPro" id="IPR036955">
    <property type="entry name" value="AP2/ERF_dom_sf"/>
</dbReference>
<evidence type="ECO:0000256" key="8">
    <source>
        <dbReference type="ARBA" id="ARBA00024343"/>
    </source>
</evidence>
<evidence type="ECO:0000256" key="7">
    <source>
        <dbReference type="ARBA" id="ARBA00023242"/>
    </source>
</evidence>
<evidence type="ECO:0000313" key="11">
    <source>
        <dbReference type="EMBL" id="KAK4747921.1"/>
    </source>
</evidence>
<keyword evidence="12" id="KW-1185">Reference proteome</keyword>
<dbReference type="Pfam" id="PF00847">
    <property type="entry name" value="AP2"/>
    <property type="match status" value="1"/>
</dbReference>
<evidence type="ECO:0000256" key="1">
    <source>
        <dbReference type="ARBA" id="ARBA00004123"/>
    </source>
</evidence>
<keyword evidence="2" id="KW-0936">Ethylene signaling pathway</keyword>
<dbReference type="InterPro" id="IPR051758">
    <property type="entry name" value="ERF/AP2-like"/>
</dbReference>
<keyword evidence="6" id="KW-0804">Transcription</keyword>
<accession>A0AAN7JDE2</accession>
<protein>
    <recommendedName>
        <fullName evidence="10">AP2/ERF domain-containing protein</fullName>
    </recommendedName>
</protein>
<feature type="region of interest" description="Disordered" evidence="9">
    <location>
        <begin position="210"/>
        <end position="248"/>
    </location>
</feature>
<organism evidence="11 12">
    <name type="scientific">Trapa incisa</name>
    <dbReference type="NCBI Taxonomy" id="236973"/>
    <lineage>
        <taxon>Eukaryota</taxon>
        <taxon>Viridiplantae</taxon>
        <taxon>Streptophyta</taxon>
        <taxon>Embryophyta</taxon>
        <taxon>Tracheophyta</taxon>
        <taxon>Spermatophyta</taxon>
        <taxon>Magnoliopsida</taxon>
        <taxon>eudicotyledons</taxon>
        <taxon>Gunneridae</taxon>
        <taxon>Pentapetalae</taxon>
        <taxon>rosids</taxon>
        <taxon>malvids</taxon>
        <taxon>Myrtales</taxon>
        <taxon>Lythraceae</taxon>
        <taxon>Trapa</taxon>
    </lineage>
</organism>
<evidence type="ECO:0000256" key="3">
    <source>
        <dbReference type="ARBA" id="ARBA00023015"/>
    </source>
</evidence>
<dbReference type="CDD" id="cd00018">
    <property type="entry name" value="AP2"/>
    <property type="match status" value="1"/>
</dbReference>
<dbReference type="SUPFAM" id="SSF54171">
    <property type="entry name" value="DNA-binding domain"/>
    <property type="match status" value="1"/>
</dbReference>
<evidence type="ECO:0000256" key="6">
    <source>
        <dbReference type="ARBA" id="ARBA00023163"/>
    </source>
</evidence>
<feature type="compositionally biased region" description="Low complexity" evidence="9">
    <location>
        <begin position="227"/>
        <end position="244"/>
    </location>
</feature>
<dbReference type="FunFam" id="3.30.730.10:FF:000001">
    <property type="entry name" value="Ethylene-responsive transcription factor 2"/>
    <property type="match status" value="1"/>
</dbReference>
<evidence type="ECO:0000256" key="4">
    <source>
        <dbReference type="ARBA" id="ARBA00023125"/>
    </source>
</evidence>
<dbReference type="PANTHER" id="PTHR31657:SF20">
    <property type="entry name" value="ETHYLENE-RESPONSIVE TRANSCRIPTION FACTOR ERF061"/>
    <property type="match status" value="1"/>
</dbReference>
<keyword evidence="4" id="KW-0238">DNA-binding</keyword>
<dbReference type="Proteomes" id="UP001345219">
    <property type="component" value="Chromosome 12"/>
</dbReference>
<evidence type="ECO:0000259" key="10">
    <source>
        <dbReference type="PROSITE" id="PS51032"/>
    </source>
</evidence>
<comment type="subcellular location">
    <subcellularLocation>
        <location evidence="1">Nucleus</location>
    </subcellularLocation>
</comment>
<evidence type="ECO:0000313" key="12">
    <source>
        <dbReference type="Proteomes" id="UP001345219"/>
    </source>
</evidence>
<evidence type="ECO:0000256" key="9">
    <source>
        <dbReference type="SAM" id="MobiDB-lite"/>
    </source>
</evidence>
<comment type="caution">
    <text evidence="11">The sequence shown here is derived from an EMBL/GenBank/DDBJ whole genome shotgun (WGS) entry which is preliminary data.</text>
</comment>
<comment type="similarity">
    <text evidence="8">Belongs to the AP2/ERF transcription factor family. ERF subfamily.</text>
</comment>